<feature type="compositionally biased region" description="Acidic residues" evidence="2">
    <location>
        <begin position="1003"/>
        <end position="1015"/>
    </location>
</feature>
<evidence type="ECO:0000313" key="4">
    <source>
        <dbReference type="EMBL" id="ERZ95172.1"/>
    </source>
</evidence>
<accession>U9SMD8</accession>
<dbReference type="SMART" id="SM00343">
    <property type="entry name" value="ZnF_C2HC"/>
    <property type="match status" value="1"/>
</dbReference>
<proteinExistence type="predicted"/>
<feature type="compositionally biased region" description="Basic and acidic residues" evidence="2">
    <location>
        <begin position="981"/>
        <end position="1002"/>
    </location>
</feature>
<dbReference type="GO" id="GO:0008270">
    <property type="term" value="F:zinc ion binding"/>
    <property type="evidence" value="ECO:0007669"/>
    <property type="project" value="UniProtKB-KW"/>
</dbReference>
<gene>
    <name evidence="4" type="ORF">GLOINDRAFT_331442</name>
</gene>
<dbReference type="GO" id="GO:0003676">
    <property type="term" value="F:nucleic acid binding"/>
    <property type="evidence" value="ECO:0007669"/>
    <property type="project" value="InterPro"/>
</dbReference>
<protein>
    <recommendedName>
        <fullName evidence="3">CCHC-type domain-containing protein</fullName>
    </recommendedName>
</protein>
<dbReference type="PROSITE" id="PS50158">
    <property type="entry name" value="ZF_CCHC"/>
    <property type="match status" value="1"/>
</dbReference>
<dbReference type="EMBL" id="KI301446">
    <property type="protein sequence ID" value="ERZ95172.1"/>
    <property type="molecule type" value="Genomic_DNA"/>
</dbReference>
<dbReference type="Gene3D" id="4.10.60.10">
    <property type="entry name" value="Zinc finger, CCHC-type"/>
    <property type="match status" value="1"/>
</dbReference>
<dbReference type="AlphaFoldDB" id="U9SMD8"/>
<dbReference type="SUPFAM" id="SSF57756">
    <property type="entry name" value="Retrovirus zinc finger-like domains"/>
    <property type="match status" value="1"/>
</dbReference>
<feature type="domain" description="CCHC-type" evidence="3">
    <location>
        <begin position="895"/>
        <end position="910"/>
    </location>
</feature>
<dbReference type="VEuPathDB" id="FungiDB:RhiirFUN_013629"/>
<reference evidence="4" key="1">
    <citation type="submission" date="2013-07" db="EMBL/GenBank/DDBJ databases">
        <title>The genome of an arbuscular mycorrhizal fungus provides insights into the evolution of the oldest plant symbiosis.</title>
        <authorList>
            <consortium name="DOE Joint Genome Institute"/>
            <person name="Tisserant E."/>
            <person name="Malbreil M."/>
            <person name="Kuo A."/>
            <person name="Kohler A."/>
            <person name="Symeonidi A."/>
            <person name="Balestrini R."/>
            <person name="Charron P."/>
            <person name="Duensing N."/>
            <person name="Frei-dit-Frey N."/>
            <person name="Gianinazzi-Pearson V."/>
            <person name="Gilbert B."/>
            <person name="Handa Y."/>
            <person name="Hijri M."/>
            <person name="Kaul R."/>
            <person name="Kawaguchi M."/>
            <person name="Krajinski F."/>
            <person name="Lammers P."/>
            <person name="Lapierre D."/>
            <person name="Masclaux F.G."/>
            <person name="Murat C."/>
            <person name="Morin E."/>
            <person name="Ndikumana S."/>
            <person name="Pagni M."/>
            <person name="Petitpierre D."/>
            <person name="Requena N."/>
            <person name="Rosikiewicz P."/>
            <person name="Riley R."/>
            <person name="Saito K."/>
            <person name="San Clemente H."/>
            <person name="Shapiro H."/>
            <person name="van Tuinen D."/>
            <person name="Becard G."/>
            <person name="Bonfante P."/>
            <person name="Paszkowski U."/>
            <person name="Shachar-Hill Y."/>
            <person name="Young J.P."/>
            <person name="Sanders I.R."/>
            <person name="Henrissat B."/>
            <person name="Rensing S.A."/>
            <person name="Grigoriev I.V."/>
            <person name="Corradi N."/>
            <person name="Roux C."/>
            <person name="Martin F."/>
        </authorList>
    </citation>
    <scope>NUCLEOTIDE SEQUENCE</scope>
    <source>
        <strain evidence="4">DAOM 197198</strain>
    </source>
</reference>
<keyword evidence="1" id="KW-0862">Zinc</keyword>
<feature type="region of interest" description="Disordered" evidence="2">
    <location>
        <begin position="583"/>
        <end position="664"/>
    </location>
</feature>
<keyword evidence="1" id="KW-0863">Zinc-finger</keyword>
<evidence type="ECO:0000256" key="2">
    <source>
        <dbReference type="SAM" id="MobiDB-lite"/>
    </source>
</evidence>
<dbReference type="InterPro" id="IPR001878">
    <property type="entry name" value="Znf_CCHC"/>
</dbReference>
<organism evidence="4">
    <name type="scientific">Rhizophagus irregularis (strain DAOM 181602 / DAOM 197198 / MUCL 43194)</name>
    <name type="common">Arbuscular mycorrhizal fungus</name>
    <name type="synonym">Glomus intraradices</name>
    <dbReference type="NCBI Taxonomy" id="747089"/>
    <lineage>
        <taxon>Eukaryota</taxon>
        <taxon>Fungi</taxon>
        <taxon>Fungi incertae sedis</taxon>
        <taxon>Mucoromycota</taxon>
        <taxon>Glomeromycotina</taxon>
        <taxon>Glomeromycetes</taxon>
        <taxon>Glomerales</taxon>
        <taxon>Glomeraceae</taxon>
        <taxon>Rhizophagus</taxon>
    </lineage>
</organism>
<evidence type="ECO:0000259" key="3">
    <source>
        <dbReference type="PROSITE" id="PS50158"/>
    </source>
</evidence>
<dbReference type="VEuPathDB" id="FungiDB:RhiirFUN_002001"/>
<keyword evidence="1" id="KW-0479">Metal-binding</keyword>
<feature type="compositionally biased region" description="Basic and acidic residues" evidence="2">
    <location>
        <begin position="595"/>
        <end position="635"/>
    </location>
</feature>
<dbReference type="InterPro" id="IPR036875">
    <property type="entry name" value="Znf_CCHC_sf"/>
</dbReference>
<sequence length="1035" mass="122073">MDIWDSLQNIRDNHDMQKHIQKLSRYQRDLSCRKCYGYLKDNKKELKEFLEFWRILKELIPQMGTYNWNTIINFSDLIPNEDEAIVEVKKRRKAISVIIYSIRYDERPEYTYKGIETIIEIIMENWVRIDDKGEVMVGINDIKEEIQTNKEVVEYGHRIGEKEIERRFNEFWEWYKTKTGVIEESDRTKDYFKGLLYLEEMIANEENKWRVIRFQKSMRYTTRVSYPKYKDGWKNNKLTEEIIEEFISSKQFEIGLSDVGSSEFNLVSSEMSEYSSEDDKETSGIGIAEIKERLERKGILIEKLKIERAIRLGYELNQILVVEFWIKYNELENLSDEKLKSELNEWVRMKVQENNEAIAKFGQIIANLGMAMSDSILWHLYNWRFDEKDIGNRQFLREYIGLMKMYLMINEKNQVIVGRLLKQFNEEGGRAETEEWLERAQENEIKVLESELLTLWNMGYTEEEVFTKGLIGKFQEIKDGLKTAVMKELDLWLARKRKKRELENESSEEEDEIDKIMISVCKTLLGTENELTKTDISRLLRLGFDQYEIVFDGLIREYKSVREKDDKEVHRVLYSHLISRGMSRNVNEEDTDESGSQRESEKENTRSEETQDENSFRKSETSSSEEEKSSDESEKLINTPGKISSEHSDSEQEKEENKKPTIKNTTTIGVTRAEMRQDLQALGTVIFGHDVGNNWNNLNVPPITMTGLQGEIQAVDQRVNATRGLLVEFPKFYGTPDEDVEEWCDKFARAYQTNGLPDDDAQRFRIAEAQLGYGAAGGDAVVAAGNQKRIFIRGLNADHVKDVVMGSPADLARALELARASEKGYDALKGKFKQKEPELVVKLKEVIKNQDKYDVDDLTRDFARLRASDEAKMIRLMEENRRLKGRNQVRQESVCYDCGRKGHFRNNCPNKRKYDCRVNVIDGYDEHYDYEEYDDEYEDYDEPSELYYYDDEYEVYPMETRKVNKTKDDKVLKEKISKEKISREDLRRRNDEKWNQRRKSLENEMDVEEEDEDDQPTERSQNWDEPIGPEDFDDG</sequence>
<feature type="compositionally biased region" description="Basic and acidic residues" evidence="2">
    <location>
        <begin position="644"/>
        <end position="659"/>
    </location>
</feature>
<feature type="region of interest" description="Disordered" evidence="2">
    <location>
        <begin position="981"/>
        <end position="1035"/>
    </location>
</feature>
<dbReference type="HOGENOM" id="CLU_009853_1_0_1"/>
<evidence type="ECO:0000256" key="1">
    <source>
        <dbReference type="PROSITE-ProRule" id="PRU00047"/>
    </source>
</evidence>
<name>U9SMD8_RHIID</name>